<feature type="transmembrane region" description="Helical" evidence="6">
    <location>
        <begin position="416"/>
        <end position="436"/>
    </location>
</feature>
<name>A0A5C1AAN7_9BACT</name>
<evidence type="ECO:0000256" key="5">
    <source>
        <dbReference type="ARBA" id="ARBA00023136"/>
    </source>
</evidence>
<dbReference type="NCBIfam" id="TIGR00733">
    <property type="entry name" value="OPT family oligopeptide transporter"/>
    <property type="match status" value="1"/>
</dbReference>
<dbReference type="OrthoDB" id="9809340at2"/>
<dbReference type="AlphaFoldDB" id="A0A5C1AAN7"/>
<dbReference type="Proteomes" id="UP000324974">
    <property type="component" value="Chromosome"/>
</dbReference>
<dbReference type="InterPro" id="IPR004813">
    <property type="entry name" value="OPT"/>
</dbReference>
<evidence type="ECO:0000256" key="2">
    <source>
        <dbReference type="ARBA" id="ARBA00022448"/>
    </source>
</evidence>
<dbReference type="KEGG" id="lrs:PX52LOC_03222"/>
<evidence type="ECO:0000256" key="3">
    <source>
        <dbReference type="ARBA" id="ARBA00022692"/>
    </source>
</evidence>
<dbReference type="GO" id="GO:0016020">
    <property type="term" value="C:membrane"/>
    <property type="evidence" value="ECO:0007669"/>
    <property type="project" value="UniProtKB-SubCell"/>
</dbReference>
<evidence type="ECO:0000313" key="7">
    <source>
        <dbReference type="EMBL" id="QEL16281.1"/>
    </source>
</evidence>
<feature type="transmembrane region" description="Helical" evidence="6">
    <location>
        <begin position="229"/>
        <end position="252"/>
    </location>
</feature>
<feature type="transmembrane region" description="Helical" evidence="6">
    <location>
        <begin position="54"/>
        <end position="72"/>
    </location>
</feature>
<comment type="subcellular location">
    <subcellularLocation>
        <location evidence="1">Membrane</location>
        <topology evidence="1">Multi-pass membrane protein</topology>
    </subcellularLocation>
</comment>
<sequence length="767" mass="80102">MPPPSDPPADFRPFVPATETPKEFTLTPIIVGTLLGIVFGASSVYLVLKVGMTVSASIPVAVLSITVFKALSKAFKLRTSTILENNIAQTAGSAGESIAFAVGLVMPALLVLGFDIDVIRVMTVGVLGGLLGILMMIPLRRAFVVKKHGELKYPEGTACADVLIAGEKGGSTARMLFLGFGLAFAYQWLMKACKLWKDEAEQELYDPKTGDGLNGAAIGSEMNPSLLGVGYIIGPRIASIMVAGGVLAYLVFVPTIKYFGANLDQPLAPAVSKIDDKTGKDVGLIKNMSSGQVRNAYILYIGAGAVAAGGIISMVKALPVIFGSVVAGFRDMRGGVGVPTAGLRTDRDLPMSVVLFGSLGLVVALAVAPSLGLGLNVTGIAGAFLILLFGFLFVTVSSRLTGEIGSSSNPISGMTVATLLLTCLILLGLNEFGVIGLGKGTKLLALTIAGVVCVACSNGGTTSQALKTGHLVGATPIWQQYAILIGSLTSAVAIGFVLLLLNQAGTVYTKKNLPPVTVEVTKLTAKDTVRVGQYADDKAEYFVLVVGKREKVDPTLIVGGEAEAAKVTHGRFLVDAAGKIVYRCDPAVNGDLKEQDNGEKVENKFDAPKTELIALIIDGILDRNLPWNLVILGVLIAITLELSGVPSLPFAVGVYLPLSASVPVFVGGMVRWAADQLRRNRDEGDSSPGVLLGSGYIAGAAIAQVIVAFLEFWPSIPKALDLSGKFEHVKIGDVPWNDSNVPTVALFGLLAVVLFAVGTERLGKKAK</sequence>
<evidence type="ECO:0000256" key="6">
    <source>
        <dbReference type="SAM" id="Phobius"/>
    </source>
</evidence>
<keyword evidence="3 6" id="KW-0812">Transmembrane</keyword>
<protein>
    <submittedName>
        <fullName evidence="7">Peptide transporter</fullName>
    </submittedName>
</protein>
<keyword evidence="2" id="KW-0813">Transport</keyword>
<feature type="transmembrane region" description="Helical" evidence="6">
    <location>
        <begin position="650"/>
        <end position="670"/>
    </location>
</feature>
<dbReference type="InterPro" id="IPR004814">
    <property type="entry name" value="Oligopep_transpt"/>
</dbReference>
<feature type="transmembrane region" description="Helical" evidence="6">
    <location>
        <begin position="349"/>
        <end position="368"/>
    </location>
</feature>
<dbReference type="NCBIfam" id="TIGR00728">
    <property type="entry name" value="OPT_sfam"/>
    <property type="match status" value="1"/>
</dbReference>
<dbReference type="PANTHER" id="PTHR31645:SF0">
    <property type="entry name" value="OLIGOPEPTIDE TRANSPORTER YGL114W-RELATED"/>
    <property type="match status" value="1"/>
</dbReference>
<feature type="transmembrane region" description="Helical" evidence="6">
    <location>
        <begin position="118"/>
        <end position="137"/>
    </location>
</feature>
<dbReference type="GO" id="GO:0035673">
    <property type="term" value="F:oligopeptide transmembrane transporter activity"/>
    <property type="evidence" value="ECO:0007669"/>
    <property type="project" value="InterPro"/>
</dbReference>
<organism evidence="7 8">
    <name type="scientific">Limnoglobus roseus</name>
    <dbReference type="NCBI Taxonomy" id="2598579"/>
    <lineage>
        <taxon>Bacteria</taxon>
        <taxon>Pseudomonadati</taxon>
        <taxon>Planctomycetota</taxon>
        <taxon>Planctomycetia</taxon>
        <taxon>Gemmatales</taxon>
        <taxon>Gemmataceae</taxon>
        <taxon>Limnoglobus</taxon>
    </lineage>
</organism>
<gene>
    <name evidence="7" type="ORF">PX52LOC_03222</name>
</gene>
<evidence type="ECO:0000256" key="1">
    <source>
        <dbReference type="ARBA" id="ARBA00004141"/>
    </source>
</evidence>
<feature type="transmembrane region" description="Helical" evidence="6">
    <location>
        <begin position="481"/>
        <end position="501"/>
    </location>
</feature>
<dbReference type="Pfam" id="PF03169">
    <property type="entry name" value="OPT"/>
    <property type="match status" value="2"/>
</dbReference>
<keyword evidence="4 6" id="KW-1133">Transmembrane helix</keyword>
<feature type="transmembrane region" description="Helical" evidence="6">
    <location>
        <begin position="625"/>
        <end position="644"/>
    </location>
</feature>
<proteinExistence type="predicted"/>
<evidence type="ECO:0000256" key="4">
    <source>
        <dbReference type="ARBA" id="ARBA00022989"/>
    </source>
</evidence>
<dbReference type="InterPro" id="IPR045035">
    <property type="entry name" value="YSL-like"/>
</dbReference>
<dbReference type="PANTHER" id="PTHR31645">
    <property type="entry name" value="OLIGOPEPTIDE TRANSPORTER YGL114W-RELATED"/>
    <property type="match status" value="1"/>
</dbReference>
<feature type="transmembrane region" description="Helical" evidence="6">
    <location>
        <begin position="296"/>
        <end position="329"/>
    </location>
</feature>
<feature type="transmembrane region" description="Helical" evidence="6">
    <location>
        <begin position="741"/>
        <end position="759"/>
    </location>
</feature>
<reference evidence="8" key="1">
    <citation type="submission" date="2019-08" db="EMBL/GenBank/DDBJ databases">
        <title>Limnoglobus roseus gen. nov., sp. nov., a novel freshwater planctomycete with a giant genome from the family Gemmataceae.</title>
        <authorList>
            <person name="Kulichevskaya I.S."/>
            <person name="Naumoff D.G."/>
            <person name="Miroshnikov K."/>
            <person name="Ivanova A."/>
            <person name="Philippov D.A."/>
            <person name="Hakobyan A."/>
            <person name="Rijpstra I.C."/>
            <person name="Sinninghe Damste J.S."/>
            <person name="Liesack W."/>
            <person name="Dedysh S.N."/>
        </authorList>
    </citation>
    <scope>NUCLEOTIDE SEQUENCE [LARGE SCALE GENOMIC DNA]</scope>
    <source>
        <strain evidence="8">PX52</strain>
    </source>
</reference>
<accession>A0A5C1AAN7</accession>
<evidence type="ECO:0000313" key="8">
    <source>
        <dbReference type="Proteomes" id="UP000324974"/>
    </source>
</evidence>
<dbReference type="RefSeq" id="WP_149111033.1">
    <property type="nucleotide sequence ID" value="NZ_CP042425.1"/>
</dbReference>
<feature type="transmembrane region" description="Helical" evidence="6">
    <location>
        <begin position="375"/>
        <end position="396"/>
    </location>
</feature>
<feature type="transmembrane region" description="Helical" evidence="6">
    <location>
        <begin position="29"/>
        <end position="48"/>
    </location>
</feature>
<feature type="transmembrane region" description="Helical" evidence="6">
    <location>
        <begin position="443"/>
        <end position="461"/>
    </location>
</feature>
<feature type="transmembrane region" description="Helical" evidence="6">
    <location>
        <begin position="93"/>
        <end position="112"/>
    </location>
</feature>
<feature type="transmembrane region" description="Helical" evidence="6">
    <location>
        <begin position="690"/>
        <end position="713"/>
    </location>
</feature>
<keyword evidence="8" id="KW-1185">Reference proteome</keyword>
<keyword evidence="5 6" id="KW-0472">Membrane</keyword>
<dbReference type="EMBL" id="CP042425">
    <property type="protein sequence ID" value="QEL16281.1"/>
    <property type="molecule type" value="Genomic_DNA"/>
</dbReference>